<sequence>MGGVGKTTLLTQINNESLKKPDDFDVVIWVVVSRDLKPDTVQESIGRKIGFSDDFWKNKSFDEKAVDIFNALSQKRFVMLLDDIWERVDLIKLGVPVPNMNNGSKVVFTTRSEQICGRMEAHKIVKVDCLEPEDAWDLFQRKVGDQTLCFHPDIPELARAVARECGGLPLALITIGRAMARKKTPQEWHKDRCVRMHDVIRDMALWIASDIERDEQNFFVQTGAQLSKAPEIGKWEGVRRVSLMANHIEHLSETPSCSNLRTLFLDPYSDCRGMFVSWFRYNT</sequence>
<dbReference type="InterPro" id="IPR002182">
    <property type="entry name" value="NB-ARC"/>
</dbReference>
<comment type="caution">
    <text evidence="3">The sequence shown here is derived from an EMBL/GenBank/DDBJ whole genome shotgun (WGS) entry which is preliminary data.</text>
</comment>
<dbReference type="PRINTS" id="PR00364">
    <property type="entry name" value="DISEASERSIST"/>
</dbReference>
<keyword evidence="4" id="KW-1185">Reference proteome</keyword>
<evidence type="ECO:0000313" key="3">
    <source>
        <dbReference type="EMBL" id="KAJ6751284.1"/>
    </source>
</evidence>
<dbReference type="Pfam" id="PF00931">
    <property type="entry name" value="NB-ARC"/>
    <property type="match status" value="1"/>
</dbReference>
<dbReference type="FunFam" id="1.10.8.430:FF:000003">
    <property type="entry name" value="Probable disease resistance protein At5g66910"/>
    <property type="match status" value="1"/>
</dbReference>
<evidence type="ECO:0000313" key="4">
    <source>
        <dbReference type="Proteomes" id="UP001151529"/>
    </source>
</evidence>
<dbReference type="OrthoDB" id="851736at2759"/>
<dbReference type="SUPFAM" id="SSF52540">
    <property type="entry name" value="P-loop containing nucleoside triphosphate hydrolases"/>
    <property type="match status" value="1"/>
</dbReference>
<dbReference type="FunFam" id="3.40.50.300:FF:001091">
    <property type="entry name" value="Probable disease resistance protein At1g61300"/>
    <property type="match status" value="1"/>
</dbReference>
<accession>A0A9Q0VMC5</accession>
<keyword evidence="1" id="KW-0611">Plant defense</keyword>
<proteinExistence type="predicted"/>
<reference evidence="3" key="1">
    <citation type="submission" date="2022-11" db="EMBL/GenBank/DDBJ databases">
        <authorList>
            <person name="Hyden B.L."/>
            <person name="Feng K."/>
            <person name="Yates T."/>
            <person name="Jawdy S."/>
            <person name="Smart L.B."/>
            <person name="Muchero W."/>
        </authorList>
    </citation>
    <scope>NUCLEOTIDE SEQUENCE</scope>
    <source>
        <tissue evidence="3">Shoot tip</tissue>
    </source>
</reference>
<evidence type="ECO:0000256" key="1">
    <source>
        <dbReference type="ARBA" id="ARBA00022821"/>
    </source>
</evidence>
<dbReference type="Gene3D" id="3.40.50.300">
    <property type="entry name" value="P-loop containing nucleotide triphosphate hydrolases"/>
    <property type="match status" value="1"/>
</dbReference>
<dbReference type="InterPro" id="IPR042197">
    <property type="entry name" value="Apaf_helical"/>
</dbReference>
<dbReference type="EMBL" id="JAPFFL010000001">
    <property type="protein sequence ID" value="KAJ6751284.1"/>
    <property type="molecule type" value="Genomic_DNA"/>
</dbReference>
<dbReference type="AlphaFoldDB" id="A0A9Q0VMC5"/>
<dbReference type="PANTHER" id="PTHR36766:SF64">
    <property type="entry name" value="OS12G0206100 PROTEIN"/>
    <property type="match status" value="1"/>
</dbReference>
<name>A0A9Q0VMC5_SALVM</name>
<protein>
    <recommendedName>
        <fullName evidence="2">NB-ARC domain-containing protein</fullName>
    </recommendedName>
</protein>
<dbReference type="Proteomes" id="UP001151529">
    <property type="component" value="Chromosome 16"/>
</dbReference>
<feature type="domain" description="NB-ARC" evidence="2">
    <location>
        <begin position="1"/>
        <end position="148"/>
    </location>
</feature>
<organism evidence="3 4">
    <name type="scientific">Salix viminalis</name>
    <name type="common">Common osier</name>
    <name type="synonym">Basket willow</name>
    <dbReference type="NCBI Taxonomy" id="40686"/>
    <lineage>
        <taxon>Eukaryota</taxon>
        <taxon>Viridiplantae</taxon>
        <taxon>Streptophyta</taxon>
        <taxon>Embryophyta</taxon>
        <taxon>Tracheophyta</taxon>
        <taxon>Spermatophyta</taxon>
        <taxon>Magnoliopsida</taxon>
        <taxon>eudicotyledons</taxon>
        <taxon>Gunneridae</taxon>
        <taxon>Pentapetalae</taxon>
        <taxon>rosids</taxon>
        <taxon>fabids</taxon>
        <taxon>Malpighiales</taxon>
        <taxon>Salicaceae</taxon>
        <taxon>Saliceae</taxon>
        <taxon>Salix</taxon>
    </lineage>
</organism>
<dbReference type="PANTHER" id="PTHR36766">
    <property type="entry name" value="PLANT BROAD-SPECTRUM MILDEW RESISTANCE PROTEIN RPW8"/>
    <property type="match status" value="1"/>
</dbReference>
<evidence type="ECO:0000259" key="2">
    <source>
        <dbReference type="Pfam" id="PF00931"/>
    </source>
</evidence>
<dbReference type="GO" id="GO:0006952">
    <property type="term" value="P:defense response"/>
    <property type="evidence" value="ECO:0007669"/>
    <property type="project" value="UniProtKB-KW"/>
</dbReference>
<dbReference type="GO" id="GO:0043531">
    <property type="term" value="F:ADP binding"/>
    <property type="evidence" value="ECO:0007669"/>
    <property type="project" value="InterPro"/>
</dbReference>
<dbReference type="Gene3D" id="1.10.8.430">
    <property type="entry name" value="Helical domain of apoptotic protease-activating factors"/>
    <property type="match status" value="1"/>
</dbReference>
<gene>
    <name evidence="3" type="ORF">OIU85_001780</name>
</gene>
<reference evidence="3" key="2">
    <citation type="journal article" date="2023" name="Int. J. Mol. Sci.">
        <title>De Novo Assembly and Annotation of 11 Diverse Shrub Willow (Salix) Genomes Reveals Novel Gene Organization in Sex-Linked Regions.</title>
        <authorList>
            <person name="Hyden B."/>
            <person name="Feng K."/>
            <person name="Yates T.B."/>
            <person name="Jawdy S."/>
            <person name="Cereghino C."/>
            <person name="Smart L.B."/>
            <person name="Muchero W."/>
        </authorList>
    </citation>
    <scope>NUCLEOTIDE SEQUENCE [LARGE SCALE GENOMIC DNA]</scope>
    <source>
        <tissue evidence="3">Shoot tip</tissue>
    </source>
</reference>
<dbReference type="InterPro" id="IPR027417">
    <property type="entry name" value="P-loop_NTPase"/>
</dbReference>